<evidence type="ECO:0000256" key="2">
    <source>
        <dbReference type="SAM" id="Phobius"/>
    </source>
</evidence>
<dbReference type="EMBL" id="SNYN01000014">
    <property type="protein sequence ID" value="TDQ49959.1"/>
    <property type="molecule type" value="Genomic_DNA"/>
</dbReference>
<feature type="transmembrane region" description="Helical" evidence="2">
    <location>
        <begin position="20"/>
        <end position="45"/>
    </location>
</feature>
<feature type="region of interest" description="Disordered" evidence="1">
    <location>
        <begin position="144"/>
        <end position="190"/>
    </location>
</feature>
<feature type="compositionally biased region" description="Basic residues" evidence="1">
    <location>
        <begin position="147"/>
        <end position="156"/>
    </location>
</feature>
<name>A0A4R6UVH9_9ACTN</name>
<keyword evidence="2" id="KW-0472">Membrane</keyword>
<protein>
    <submittedName>
        <fullName evidence="3">Uncharacterized protein</fullName>
    </submittedName>
</protein>
<organism evidence="3 4">
    <name type="scientific">Actinorugispora endophytica</name>
    <dbReference type="NCBI Taxonomy" id="1605990"/>
    <lineage>
        <taxon>Bacteria</taxon>
        <taxon>Bacillati</taxon>
        <taxon>Actinomycetota</taxon>
        <taxon>Actinomycetes</taxon>
        <taxon>Streptosporangiales</taxon>
        <taxon>Nocardiopsidaceae</taxon>
        <taxon>Actinorugispora</taxon>
    </lineage>
</organism>
<dbReference type="Pfam" id="PF19545">
    <property type="entry name" value="DUF6069"/>
    <property type="match status" value="1"/>
</dbReference>
<keyword evidence="4" id="KW-1185">Reference proteome</keyword>
<feature type="transmembrane region" description="Helical" evidence="2">
    <location>
        <begin position="65"/>
        <end position="85"/>
    </location>
</feature>
<gene>
    <name evidence="3" type="ORF">EV190_1143</name>
</gene>
<evidence type="ECO:0000313" key="3">
    <source>
        <dbReference type="EMBL" id="TDQ49959.1"/>
    </source>
</evidence>
<feature type="transmembrane region" description="Helical" evidence="2">
    <location>
        <begin position="92"/>
        <end position="112"/>
    </location>
</feature>
<evidence type="ECO:0000313" key="4">
    <source>
        <dbReference type="Proteomes" id="UP000295281"/>
    </source>
</evidence>
<feature type="transmembrane region" description="Helical" evidence="2">
    <location>
        <begin position="124"/>
        <end position="145"/>
    </location>
</feature>
<dbReference type="RefSeq" id="WP_208113202.1">
    <property type="nucleotide sequence ID" value="NZ_SNYN01000014.1"/>
</dbReference>
<keyword evidence="2" id="KW-1133">Transmembrane helix</keyword>
<dbReference type="InterPro" id="IPR045713">
    <property type="entry name" value="DUF6069"/>
</dbReference>
<comment type="caution">
    <text evidence="3">The sequence shown here is derived from an EMBL/GenBank/DDBJ whole genome shotgun (WGS) entry which is preliminary data.</text>
</comment>
<accession>A0A4R6UVH9</accession>
<sequence length="190" mass="19517">MAQYGPDVGGKRRTDPTKLWAGGLATAVVAALVVLVGTLIIRGLLGIPVLAPEETGRFGGTGTAAHTALAAFGALSATGLLHLLLLSAPRPLTFFGWIVGLATVVAAITPFTRGASPADAIGTSLVNLAVGSVVLSLLGNVGASSRPGRRRLQRRPTRSDGSLPGTGYDARRPAALPPDTYLGRTRLYRD</sequence>
<keyword evidence="2" id="KW-0812">Transmembrane</keyword>
<dbReference type="AlphaFoldDB" id="A0A4R6UVH9"/>
<reference evidence="3 4" key="1">
    <citation type="submission" date="2019-03" db="EMBL/GenBank/DDBJ databases">
        <title>Genomic Encyclopedia of Type Strains, Phase IV (KMG-IV): sequencing the most valuable type-strain genomes for metagenomic binning, comparative biology and taxonomic classification.</title>
        <authorList>
            <person name="Goeker M."/>
        </authorList>
    </citation>
    <scope>NUCLEOTIDE SEQUENCE [LARGE SCALE GENOMIC DNA]</scope>
    <source>
        <strain evidence="3 4">DSM 46770</strain>
    </source>
</reference>
<evidence type="ECO:0000256" key="1">
    <source>
        <dbReference type="SAM" id="MobiDB-lite"/>
    </source>
</evidence>
<dbReference type="Proteomes" id="UP000295281">
    <property type="component" value="Unassembled WGS sequence"/>
</dbReference>
<proteinExistence type="predicted"/>